<gene>
    <name evidence="1" type="ORF">J2851_001673</name>
</gene>
<accession>A0ABS4SHC8</accession>
<comment type="caution">
    <text evidence="1">The sequence shown here is derived from an EMBL/GenBank/DDBJ whole genome shotgun (WGS) entry which is preliminary data.</text>
</comment>
<name>A0ABS4SHC8_9PROT</name>
<sequence length="47" mass="4714">MLLAYSATDSPACAGTSSATARAWPSFSVETALVFTKVSSTAASSGR</sequence>
<reference evidence="1 2" key="1">
    <citation type="submission" date="2021-03" db="EMBL/GenBank/DDBJ databases">
        <title>Genomic Encyclopedia of Type Strains, Phase III (KMG-III): the genomes of soil and plant-associated and newly described type strains.</title>
        <authorList>
            <person name="Whitman W."/>
        </authorList>
    </citation>
    <scope>NUCLEOTIDE SEQUENCE [LARGE SCALE GENOMIC DNA]</scope>
    <source>
        <strain evidence="1 2">IMMIB AFH-6</strain>
    </source>
</reference>
<dbReference type="EMBL" id="JAGINP010000005">
    <property type="protein sequence ID" value="MBP2291912.1"/>
    <property type="molecule type" value="Genomic_DNA"/>
</dbReference>
<proteinExistence type="predicted"/>
<evidence type="ECO:0000313" key="2">
    <source>
        <dbReference type="Proteomes" id="UP000781958"/>
    </source>
</evidence>
<evidence type="ECO:0000313" key="1">
    <source>
        <dbReference type="EMBL" id="MBP2291912.1"/>
    </source>
</evidence>
<protein>
    <submittedName>
        <fullName evidence="1">Uncharacterized protein</fullName>
    </submittedName>
</protein>
<dbReference type="Proteomes" id="UP000781958">
    <property type="component" value="Unassembled WGS sequence"/>
</dbReference>
<keyword evidence="2" id="KW-1185">Reference proteome</keyword>
<organism evidence="1 2">
    <name type="scientific">Azospirillum rugosum</name>
    <dbReference type="NCBI Taxonomy" id="416170"/>
    <lineage>
        <taxon>Bacteria</taxon>
        <taxon>Pseudomonadati</taxon>
        <taxon>Pseudomonadota</taxon>
        <taxon>Alphaproteobacteria</taxon>
        <taxon>Rhodospirillales</taxon>
        <taxon>Azospirillaceae</taxon>
        <taxon>Azospirillum</taxon>
    </lineage>
</organism>